<dbReference type="PANTHER" id="PTHR33606:SF3">
    <property type="entry name" value="PROTEIN YCII"/>
    <property type="match status" value="1"/>
</dbReference>
<evidence type="ECO:0000313" key="3">
    <source>
        <dbReference type="EMBL" id="GAA5502026.1"/>
    </source>
</evidence>
<dbReference type="EMBL" id="BAABRN010000017">
    <property type="protein sequence ID" value="GAA5502026.1"/>
    <property type="molecule type" value="Genomic_DNA"/>
</dbReference>
<dbReference type="NCBIfam" id="NF009508">
    <property type="entry name" value="PRK12866.1"/>
    <property type="match status" value="1"/>
</dbReference>
<comment type="similarity">
    <text evidence="1">Belongs to the YciI family.</text>
</comment>
<dbReference type="Proteomes" id="UP001458946">
    <property type="component" value="Unassembled WGS sequence"/>
</dbReference>
<reference evidence="3 4" key="1">
    <citation type="submission" date="2024-02" db="EMBL/GenBank/DDBJ databases">
        <title>Deinococcus xinjiangensis NBRC 107630.</title>
        <authorList>
            <person name="Ichikawa N."/>
            <person name="Katano-Makiyama Y."/>
            <person name="Hidaka K."/>
        </authorList>
    </citation>
    <scope>NUCLEOTIDE SEQUENCE [LARGE SCALE GENOMIC DNA]</scope>
    <source>
        <strain evidence="3 4">NBRC 107630</strain>
    </source>
</reference>
<feature type="domain" description="YCII-related" evidence="2">
    <location>
        <begin position="11"/>
        <end position="85"/>
    </location>
</feature>
<dbReference type="InterPro" id="IPR011008">
    <property type="entry name" value="Dimeric_a/b-barrel"/>
</dbReference>
<dbReference type="Gene3D" id="3.30.70.1060">
    <property type="entry name" value="Dimeric alpha+beta barrel"/>
    <property type="match status" value="1"/>
</dbReference>
<dbReference type="RefSeq" id="WP_353541998.1">
    <property type="nucleotide sequence ID" value="NZ_BAABRN010000017.1"/>
</dbReference>
<sequence>MHHLLFYTFAYTDHAVRREPYRADHLAFAQAAAERGDLLLGGALADPIDRAVLLFKTAEAAAAFAEADPYVLGGLVKSWEVRAWTTVVGAWMEREA</sequence>
<dbReference type="SUPFAM" id="SSF54909">
    <property type="entry name" value="Dimeric alpha+beta barrel"/>
    <property type="match status" value="1"/>
</dbReference>
<dbReference type="PANTHER" id="PTHR33606">
    <property type="entry name" value="PROTEIN YCII"/>
    <property type="match status" value="1"/>
</dbReference>
<comment type="caution">
    <text evidence="3">The sequence shown here is derived from an EMBL/GenBank/DDBJ whole genome shotgun (WGS) entry which is preliminary data.</text>
</comment>
<keyword evidence="4" id="KW-1185">Reference proteome</keyword>
<proteinExistence type="inferred from homology"/>
<evidence type="ECO:0000313" key="4">
    <source>
        <dbReference type="Proteomes" id="UP001458946"/>
    </source>
</evidence>
<dbReference type="Pfam" id="PF03795">
    <property type="entry name" value="YCII"/>
    <property type="match status" value="1"/>
</dbReference>
<evidence type="ECO:0000256" key="1">
    <source>
        <dbReference type="ARBA" id="ARBA00007689"/>
    </source>
</evidence>
<name>A0ABP9VBM2_9DEIO</name>
<dbReference type="InterPro" id="IPR051807">
    <property type="entry name" value="Sec-metab_biosynth-assoc"/>
</dbReference>
<organism evidence="3 4">
    <name type="scientific">Deinococcus xinjiangensis</name>
    <dbReference type="NCBI Taxonomy" id="457454"/>
    <lineage>
        <taxon>Bacteria</taxon>
        <taxon>Thermotogati</taxon>
        <taxon>Deinococcota</taxon>
        <taxon>Deinococci</taxon>
        <taxon>Deinococcales</taxon>
        <taxon>Deinococcaceae</taxon>
        <taxon>Deinococcus</taxon>
    </lineage>
</organism>
<accession>A0ABP9VBM2</accession>
<protein>
    <recommendedName>
        <fullName evidence="2">YCII-related domain-containing protein</fullName>
    </recommendedName>
</protein>
<evidence type="ECO:0000259" key="2">
    <source>
        <dbReference type="Pfam" id="PF03795"/>
    </source>
</evidence>
<dbReference type="InterPro" id="IPR005545">
    <property type="entry name" value="YCII"/>
</dbReference>
<gene>
    <name evidence="3" type="ORF">Dxin01_01765</name>
</gene>